<evidence type="ECO:0000313" key="1">
    <source>
        <dbReference type="EMBL" id="KJA28553.1"/>
    </source>
</evidence>
<organism evidence="1 2">
    <name type="scientific">Hypholoma sublateritium (strain FD-334 SS-4)</name>
    <dbReference type="NCBI Taxonomy" id="945553"/>
    <lineage>
        <taxon>Eukaryota</taxon>
        <taxon>Fungi</taxon>
        <taxon>Dikarya</taxon>
        <taxon>Basidiomycota</taxon>
        <taxon>Agaricomycotina</taxon>
        <taxon>Agaricomycetes</taxon>
        <taxon>Agaricomycetidae</taxon>
        <taxon>Agaricales</taxon>
        <taxon>Agaricineae</taxon>
        <taxon>Strophariaceae</taxon>
        <taxon>Hypholoma</taxon>
    </lineage>
</organism>
<protein>
    <submittedName>
        <fullName evidence="1">Uncharacterized protein</fullName>
    </submittedName>
</protein>
<reference evidence="2" key="1">
    <citation type="submission" date="2014-04" db="EMBL/GenBank/DDBJ databases">
        <title>Evolutionary Origins and Diversification of the Mycorrhizal Mutualists.</title>
        <authorList>
            <consortium name="DOE Joint Genome Institute"/>
            <consortium name="Mycorrhizal Genomics Consortium"/>
            <person name="Kohler A."/>
            <person name="Kuo A."/>
            <person name="Nagy L.G."/>
            <person name="Floudas D."/>
            <person name="Copeland A."/>
            <person name="Barry K.W."/>
            <person name="Cichocki N."/>
            <person name="Veneault-Fourrey C."/>
            <person name="LaButti K."/>
            <person name="Lindquist E.A."/>
            <person name="Lipzen A."/>
            <person name="Lundell T."/>
            <person name="Morin E."/>
            <person name="Murat C."/>
            <person name="Riley R."/>
            <person name="Ohm R."/>
            <person name="Sun H."/>
            <person name="Tunlid A."/>
            <person name="Henrissat B."/>
            <person name="Grigoriev I.V."/>
            <person name="Hibbett D.S."/>
            <person name="Martin F."/>
        </authorList>
    </citation>
    <scope>NUCLEOTIDE SEQUENCE [LARGE SCALE GENOMIC DNA]</scope>
    <source>
        <strain evidence="2">FD-334 SS-4</strain>
    </source>
</reference>
<gene>
    <name evidence="1" type="ORF">HYPSUDRAFT_712661</name>
</gene>
<dbReference type="Proteomes" id="UP000054270">
    <property type="component" value="Unassembled WGS sequence"/>
</dbReference>
<sequence>MLHFYDKCPCSLQEQKQRLEAACALSNAGIPCMVHLEDALAFIHFVPTGLFALNLVVADQDVDRASNIITGALPYDVHTGVIEHYCESILLDPAQTRVYTTSTYLPRSVPAVMDEPMLIIVHPQSRFNFNVADHARSVPLPPFPNSIRFPTLAALIDSLIENYLNPSPVGYAPHKESLDFRVYMSYILLYTLRHQGPAVLPNGDLHPNCVEVMQSLRPENRSYFEDYARLSPRRNEYKYHVKNHKDILRSLGHLERANRPRPLPLPGNPILMLVFL</sequence>
<dbReference type="EMBL" id="KN817521">
    <property type="protein sequence ID" value="KJA28553.1"/>
    <property type="molecule type" value="Genomic_DNA"/>
</dbReference>
<dbReference type="OrthoDB" id="2730545at2759"/>
<dbReference type="OMA" id="WAEDALC"/>
<proteinExistence type="predicted"/>
<evidence type="ECO:0000313" key="2">
    <source>
        <dbReference type="Proteomes" id="UP000054270"/>
    </source>
</evidence>
<name>A0A0D2MWZ5_HYPSF</name>
<keyword evidence="2" id="KW-1185">Reference proteome</keyword>
<dbReference type="AlphaFoldDB" id="A0A0D2MWZ5"/>
<accession>A0A0D2MWZ5</accession>